<proteinExistence type="predicted"/>
<name>A0A0N9HTH8_9PSEU</name>
<dbReference type="AlphaFoldDB" id="A0A0N9HTH8"/>
<sequence length="112" mass="12894">MRQPLWQSDRRVKTLCKLRENVTCVTLRPRRFMAVQIAIDARFGSKKFLDAGLRGPDLYGEREAARCVPTFHQPVELVVRIQIGRYEDPVVNGLSVEVSFGLQYLVRNGAYR</sequence>
<dbReference type="EMBL" id="CP012752">
    <property type="protein sequence ID" value="ALG06217.1"/>
    <property type="molecule type" value="Genomic_DNA"/>
</dbReference>
<evidence type="ECO:0000313" key="1">
    <source>
        <dbReference type="EMBL" id="ALG06217.1"/>
    </source>
</evidence>
<organism evidence="1 2">
    <name type="scientific">Kibdelosporangium phytohabitans</name>
    <dbReference type="NCBI Taxonomy" id="860235"/>
    <lineage>
        <taxon>Bacteria</taxon>
        <taxon>Bacillati</taxon>
        <taxon>Actinomycetota</taxon>
        <taxon>Actinomycetes</taxon>
        <taxon>Pseudonocardiales</taxon>
        <taxon>Pseudonocardiaceae</taxon>
        <taxon>Kibdelosporangium</taxon>
    </lineage>
</organism>
<protein>
    <submittedName>
        <fullName evidence="1">Uncharacterized protein</fullName>
    </submittedName>
</protein>
<dbReference type="Proteomes" id="UP000063699">
    <property type="component" value="Chromosome"/>
</dbReference>
<keyword evidence="2" id="KW-1185">Reference proteome</keyword>
<accession>A0A0N9HTH8</accession>
<dbReference type="KEGG" id="kphy:AOZ06_04090"/>
<evidence type="ECO:0000313" key="2">
    <source>
        <dbReference type="Proteomes" id="UP000063699"/>
    </source>
</evidence>
<reference evidence="1 2" key="1">
    <citation type="submission" date="2015-07" db="EMBL/GenBank/DDBJ databases">
        <title>Genome sequencing of Kibdelosporangium phytohabitans.</title>
        <authorList>
            <person name="Qin S."/>
            <person name="Xing K."/>
        </authorList>
    </citation>
    <scope>NUCLEOTIDE SEQUENCE [LARGE SCALE GENOMIC DNA]</scope>
    <source>
        <strain evidence="1 2">KLBMP1111</strain>
    </source>
</reference>
<gene>
    <name evidence="1" type="ORF">AOZ06_04090</name>
</gene>